<dbReference type="Gene3D" id="1.20.120.530">
    <property type="entry name" value="GntR ligand-binding domain-like"/>
    <property type="match status" value="1"/>
</dbReference>
<keyword evidence="2" id="KW-0238">DNA-binding</keyword>
<dbReference type="EMBL" id="BMDX01000010">
    <property type="protein sequence ID" value="GGA79344.1"/>
    <property type="molecule type" value="Genomic_DNA"/>
</dbReference>
<dbReference type="SUPFAM" id="SSF48008">
    <property type="entry name" value="GntR ligand-binding domain-like"/>
    <property type="match status" value="1"/>
</dbReference>
<dbReference type="PROSITE" id="PS50949">
    <property type="entry name" value="HTH_GNTR"/>
    <property type="match status" value="1"/>
</dbReference>
<dbReference type="SMART" id="SM00895">
    <property type="entry name" value="FCD"/>
    <property type="match status" value="1"/>
</dbReference>
<protein>
    <submittedName>
        <fullName evidence="5">GntR family transcriptional regulator</fullName>
    </submittedName>
</protein>
<dbReference type="CDD" id="cd07377">
    <property type="entry name" value="WHTH_GntR"/>
    <property type="match status" value="1"/>
</dbReference>
<dbReference type="Pfam" id="PF00392">
    <property type="entry name" value="GntR"/>
    <property type="match status" value="1"/>
</dbReference>
<dbReference type="InterPro" id="IPR000524">
    <property type="entry name" value="Tscrpt_reg_HTH_GntR"/>
</dbReference>
<organism evidence="5 6">
    <name type="scientific">Neiella marina</name>
    <dbReference type="NCBI Taxonomy" id="508461"/>
    <lineage>
        <taxon>Bacteria</taxon>
        <taxon>Pseudomonadati</taxon>
        <taxon>Pseudomonadota</taxon>
        <taxon>Gammaproteobacteria</taxon>
        <taxon>Alteromonadales</taxon>
        <taxon>Echinimonadaceae</taxon>
        <taxon>Neiella</taxon>
    </lineage>
</organism>
<accession>A0A8J2U5N6</accession>
<dbReference type="OrthoDB" id="9799812at2"/>
<evidence type="ECO:0000256" key="1">
    <source>
        <dbReference type="ARBA" id="ARBA00023015"/>
    </source>
</evidence>
<gene>
    <name evidence="5" type="primary">ygaE</name>
    <name evidence="5" type="ORF">GCM10011369_21600</name>
</gene>
<dbReference type="InterPro" id="IPR036390">
    <property type="entry name" value="WH_DNA-bd_sf"/>
</dbReference>
<dbReference type="InterPro" id="IPR011711">
    <property type="entry name" value="GntR_C"/>
</dbReference>
<evidence type="ECO:0000313" key="6">
    <source>
        <dbReference type="Proteomes" id="UP000619743"/>
    </source>
</evidence>
<dbReference type="PANTHER" id="PTHR43537">
    <property type="entry name" value="TRANSCRIPTIONAL REGULATOR, GNTR FAMILY"/>
    <property type="match status" value="1"/>
</dbReference>
<keyword evidence="6" id="KW-1185">Reference proteome</keyword>
<feature type="domain" description="HTH gntR-type" evidence="4">
    <location>
        <begin position="15"/>
        <end position="82"/>
    </location>
</feature>
<dbReference type="Gene3D" id="1.10.10.10">
    <property type="entry name" value="Winged helix-like DNA-binding domain superfamily/Winged helix DNA-binding domain"/>
    <property type="match status" value="1"/>
</dbReference>
<dbReference type="InterPro" id="IPR036388">
    <property type="entry name" value="WH-like_DNA-bd_sf"/>
</dbReference>
<evidence type="ECO:0000256" key="3">
    <source>
        <dbReference type="ARBA" id="ARBA00023163"/>
    </source>
</evidence>
<keyword evidence="3" id="KW-0804">Transcription</keyword>
<reference evidence="6" key="1">
    <citation type="journal article" date="2019" name="Int. J. Syst. Evol. Microbiol.">
        <title>The Global Catalogue of Microorganisms (GCM) 10K type strain sequencing project: providing services to taxonomists for standard genome sequencing and annotation.</title>
        <authorList>
            <consortium name="The Broad Institute Genomics Platform"/>
            <consortium name="The Broad Institute Genome Sequencing Center for Infectious Disease"/>
            <person name="Wu L."/>
            <person name="Ma J."/>
        </authorList>
    </citation>
    <scope>NUCLEOTIDE SEQUENCE [LARGE SCALE GENOMIC DNA]</scope>
    <source>
        <strain evidence="6">CGMCC 1.10130</strain>
    </source>
</reference>
<evidence type="ECO:0000259" key="4">
    <source>
        <dbReference type="PROSITE" id="PS50949"/>
    </source>
</evidence>
<dbReference type="Proteomes" id="UP000619743">
    <property type="component" value="Unassembled WGS sequence"/>
</dbReference>
<dbReference type="Pfam" id="PF07729">
    <property type="entry name" value="FCD"/>
    <property type="match status" value="1"/>
</dbReference>
<dbReference type="PANTHER" id="PTHR43537:SF24">
    <property type="entry name" value="GLUCONATE OPERON TRANSCRIPTIONAL REPRESSOR"/>
    <property type="match status" value="1"/>
</dbReference>
<dbReference type="SMART" id="SM00345">
    <property type="entry name" value="HTH_GNTR"/>
    <property type="match status" value="1"/>
</dbReference>
<evidence type="ECO:0000256" key="2">
    <source>
        <dbReference type="ARBA" id="ARBA00023125"/>
    </source>
</evidence>
<dbReference type="SUPFAM" id="SSF46785">
    <property type="entry name" value="Winged helix' DNA-binding domain"/>
    <property type="match status" value="1"/>
</dbReference>
<dbReference type="InterPro" id="IPR008920">
    <property type="entry name" value="TF_FadR/GntR_C"/>
</dbReference>
<dbReference type="GO" id="GO:0003700">
    <property type="term" value="F:DNA-binding transcription factor activity"/>
    <property type="evidence" value="ECO:0007669"/>
    <property type="project" value="InterPro"/>
</dbReference>
<dbReference type="GO" id="GO:0003677">
    <property type="term" value="F:DNA binding"/>
    <property type="evidence" value="ECO:0007669"/>
    <property type="project" value="UniProtKB-KW"/>
</dbReference>
<proteinExistence type="predicted"/>
<dbReference type="AlphaFoldDB" id="A0A8J2U5N6"/>
<keyword evidence="1" id="KW-0805">Transcription regulation</keyword>
<comment type="caution">
    <text evidence="5">The sequence shown here is derived from an EMBL/GenBank/DDBJ whole genome shotgun (WGS) entry which is preliminary data.</text>
</comment>
<evidence type="ECO:0000313" key="5">
    <source>
        <dbReference type="EMBL" id="GGA79344.1"/>
    </source>
</evidence>
<dbReference type="RefSeq" id="WP_087505831.1">
    <property type="nucleotide sequence ID" value="NZ_BMDX01000010.1"/>
</dbReference>
<sequence length="223" mass="25802">MGAPISPSDIHSVLLTESNTIYNRLLSDITSGVLSSGDRLVTTQLAELYDSSINPVREALKQLEGEGFVTFQKNSGARVTQFEYATMRDVFELLQLLEPYFLQWFVDHYTDDQISRLRDIAKWMRQLDTSDFAGFRELDTAFHWHMYRNHYNKSAVQLWRQKKLVLQAMHANLAISKRRFVDAIDEHDEMLDLIASDQADAAIDALRQHIRCSGDYWQKVLAK</sequence>
<name>A0A8J2U5N6_9GAMM</name>